<name>A0ABX6N6J1_9BURK</name>
<protein>
    <submittedName>
        <fullName evidence="1">Uncharacterized protein</fullName>
    </submittedName>
</protein>
<proteinExistence type="predicted"/>
<gene>
    <name evidence="1" type="ORF">HKT17_10105</name>
</gene>
<accession>A0ABX6N6J1</accession>
<sequence>MVTYPIHVPRADYRGTDSRKKEKAANHNRIAAELETYINARLKAQTRPIQQYLYHQIASDTGHSVETIRELCFSIDGGHGGFTAFKSGMSAEQAMDAAARGEE</sequence>
<evidence type="ECO:0000313" key="2">
    <source>
        <dbReference type="Proteomes" id="UP000501130"/>
    </source>
</evidence>
<dbReference type="Proteomes" id="UP000501130">
    <property type="component" value="Chromosome"/>
</dbReference>
<dbReference type="EMBL" id="CP053084">
    <property type="protein sequence ID" value="QJR30034.1"/>
    <property type="molecule type" value="Genomic_DNA"/>
</dbReference>
<dbReference type="RefSeq" id="WP_171099803.1">
    <property type="nucleotide sequence ID" value="NZ_CP053084.1"/>
</dbReference>
<reference evidence="1 2" key="1">
    <citation type="submission" date="2020-05" db="EMBL/GenBank/DDBJ databases">
        <title>Compete genome of Limnobacter sp. SAORIC-580.</title>
        <authorList>
            <person name="Song J."/>
            <person name="Cho J.-C."/>
        </authorList>
    </citation>
    <scope>NUCLEOTIDE SEQUENCE [LARGE SCALE GENOMIC DNA]</scope>
    <source>
        <strain evidence="1 2">SAORIC-580</strain>
    </source>
</reference>
<keyword evidence="2" id="KW-1185">Reference proteome</keyword>
<evidence type="ECO:0000313" key="1">
    <source>
        <dbReference type="EMBL" id="QJR30034.1"/>
    </source>
</evidence>
<organism evidence="1 2">
    <name type="scientific">Limnobacter profundi</name>
    <dbReference type="NCBI Taxonomy" id="2732163"/>
    <lineage>
        <taxon>Bacteria</taxon>
        <taxon>Pseudomonadati</taxon>
        <taxon>Pseudomonadota</taxon>
        <taxon>Betaproteobacteria</taxon>
        <taxon>Burkholderiales</taxon>
        <taxon>Burkholderiaceae</taxon>
        <taxon>Limnobacter</taxon>
    </lineage>
</organism>